<dbReference type="AlphaFoldDB" id="A0A150XLA2"/>
<reference evidence="1 2" key="1">
    <citation type="submission" date="2016-01" db="EMBL/GenBank/DDBJ databases">
        <title>Genome sequencing of Roseivirga seohaensis SW-152.</title>
        <authorList>
            <person name="Selvaratnam C."/>
            <person name="Thevarajoo S."/>
            <person name="Goh K.M."/>
            <person name="Ee R."/>
            <person name="Chan K.-G."/>
            <person name="Chong C.S."/>
        </authorList>
    </citation>
    <scope>NUCLEOTIDE SEQUENCE [LARGE SCALE GENOMIC DNA]</scope>
    <source>
        <strain evidence="1 2">SW-152</strain>
    </source>
</reference>
<dbReference type="STRING" id="1914963.AWW67_13835"/>
<evidence type="ECO:0000313" key="1">
    <source>
        <dbReference type="EMBL" id="KYG79445.1"/>
    </source>
</evidence>
<dbReference type="Proteomes" id="UP000075663">
    <property type="component" value="Unassembled WGS sequence"/>
</dbReference>
<evidence type="ECO:0000313" key="2">
    <source>
        <dbReference type="Proteomes" id="UP000075663"/>
    </source>
</evidence>
<sequence length="303" mass="36167">MEVLYRRIPNDYSFKAQYLNEHAGEIETLLLGNSHNYYGLDPNYFHDYNTFNAAYIVQRTYMDLEILKKYKNELTNLKTIVIPIIPMELYFQKIEDAPFFYNPSIHKYRIYYDLDIPWTYGDYFEINSKMFLLRNMANTLTNYYLRHIPQTSSSELGWGTNFRWEDARDLALTGRETARQHEQISFPEYELEKGIAYNKQILESIIKIGQEKGVMVYLYSPPIYKSYRELIDDERVNRAIGVFQELDSTYANCVYENYYDDESFVSKDFYDADHLSDLGAQKLSKIIDLRLRGRRKNFEEQVN</sequence>
<protein>
    <recommendedName>
        <fullName evidence="3">SGNH hydrolase-type esterase domain-containing protein</fullName>
    </recommendedName>
</protein>
<evidence type="ECO:0008006" key="3">
    <source>
        <dbReference type="Google" id="ProtNLM"/>
    </source>
</evidence>
<accession>A0A150XLA2</accession>
<gene>
    <name evidence="1" type="ORF">AWW67_13835</name>
</gene>
<proteinExistence type="predicted"/>
<comment type="caution">
    <text evidence="1">The sequence shown here is derived from an EMBL/GenBank/DDBJ whole genome shotgun (WGS) entry which is preliminary data.</text>
</comment>
<name>A0A150XLA2_9BACT</name>
<dbReference type="EMBL" id="LRPB01000049">
    <property type="protein sequence ID" value="KYG79445.1"/>
    <property type="molecule type" value="Genomic_DNA"/>
</dbReference>
<organism evidence="1 2">
    <name type="scientific">Roseivirga seohaensis</name>
    <dbReference type="NCBI Taxonomy" id="1914963"/>
    <lineage>
        <taxon>Bacteria</taxon>
        <taxon>Pseudomonadati</taxon>
        <taxon>Bacteroidota</taxon>
        <taxon>Cytophagia</taxon>
        <taxon>Cytophagales</taxon>
        <taxon>Roseivirgaceae</taxon>
        <taxon>Roseivirga</taxon>
    </lineage>
</organism>